<evidence type="ECO:0000256" key="4">
    <source>
        <dbReference type="SAM" id="SignalP"/>
    </source>
</evidence>
<sequence length="298" mass="35253">MSLMQFALLSWILVAGAENEIDLLIQRKKIETNEPIKISSSKNSFKTLEEMVDKMNEKLENNVKRRKDALVMNKIQIFVIVGIWVLLSLLWIACNVKIYLRRKRNVRKLEKHYQETTLQMLENKKQEIEKKSAKEKERQHGKQQMRNFRQTKGNDELTSTVNTEVRTSMEEETENVNEQSNCDTTADQGDTTRITKNYKRTLMEASVVQKSEKQEIENRNMLTGKNGKTTSEREENRQSVKERKKKKTLERKFKRQDNVTYNFTKFVEDDKLKIAFDINSETHIAEYFHSLNTCRFNI</sequence>
<dbReference type="WBParaSite" id="BTMF_0000780401-mRNA-1">
    <property type="protein sequence ID" value="BTMF_0000780401-mRNA-1"/>
    <property type="gene ID" value="BTMF_0000780401"/>
</dbReference>
<reference evidence="7" key="1">
    <citation type="submission" date="2017-02" db="UniProtKB">
        <authorList>
            <consortium name="WormBaseParasite"/>
        </authorList>
    </citation>
    <scope>IDENTIFICATION</scope>
</reference>
<proteinExistence type="predicted"/>
<protein>
    <submittedName>
        <fullName evidence="5 7">Uncharacterized protein</fullName>
    </submittedName>
</protein>
<evidence type="ECO:0000256" key="2">
    <source>
        <dbReference type="SAM" id="MobiDB-lite"/>
    </source>
</evidence>
<evidence type="ECO:0000256" key="1">
    <source>
        <dbReference type="SAM" id="Coils"/>
    </source>
</evidence>
<feature type="region of interest" description="Disordered" evidence="2">
    <location>
        <begin position="170"/>
        <end position="190"/>
    </location>
</feature>
<keyword evidence="1" id="KW-0175">Coiled coil</keyword>
<keyword evidence="3" id="KW-0472">Membrane</keyword>
<feature type="coiled-coil region" evidence="1">
    <location>
        <begin position="111"/>
        <end position="138"/>
    </location>
</feature>
<keyword evidence="4" id="KW-0732">Signal</keyword>
<feature type="compositionally biased region" description="Polar residues" evidence="2">
    <location>
        <begin position="220"/>
        <end position="229"/>
    </location>
</feature>
<dbReference type="EMBL" id="UZAG01015449">
    <property type="protein sequence ID" value="VDO20415.1"/>
    <property type="molecule type" value="Genomic_DNA"/>
</dbReference>
<name>A0A0R3QJS3_9BILA</name>
<keyword evidence="3" id="KW-0812">Transmembrane</keyword>
<feature type="compositionally biased region" description="Basic and acidic residues" evidence="2">
    <location>
        <begin position="230"/>
        <end position="241"/>
    </location>
</feature>
<dbReference type="AlphaFoldDB" id="A0A0R3QJS3"/>
<organism evidence="7">
    <name type="scientific">Brugia timori</name>
    <dbReference type="NCBI Taxonomy" id="42155"/>
    <lineage>
        <taxon>Eukaryota</taxon>
        <taxon>Metazoa</taxon>
        <taxon>Ecdysozoa</taxon>
        <taxon>Nematoda</taxon>
        <taxon>Chromadorea</taxon>
        <taxon>Rhabditida</taxon>
        <taxon>Spirurina</taxon>
        <taxon>Spiruromorpha</taxon>
        <taxon>Filarioidea</taxon>
        <taxon>Onchocercidae</taxon>
        <taxon>Brugia</taxon>
    </lineage>
</organism>
<evidence type="ECO:0000313" key="5">
    <source>
        <dbReference type="EMBL" id="VDO20415.1"/>
    </source>
</evidence>
<reference evidence="5 6" key="2">
    <citation type="submission" date="2018-11" db="EMBL/GenBank/DDBJ databases">
        <authorList>
            <consortium name="Pathogen Informatics"/>
        </authorList>
    </citation>
    <scope>NUCLEOTIDE SEQUENCE [LARGE SCALE GENOMIC DNA]</scope>
</reference>
<feature type="region of interest" description="Disordered" evidence="2">
    <location>
        <begin position="210"/>
        <end position="248"/>
    </location>
</feature>
<evidence type="ECO:0000313" key="7">
    <source>
        <dbReference type="WBParaSite" id="BTMF_0000780401-mRNA-1"/>
    </source>
</evidence>
<feature type="chain" id="PRO_5043130666" evidence="4">
    <location>
        <begin position="18"/>
        <end position="298"/>
    </location>
</feature>
<feature type="coiled-coil region" evidence="1">
    <location>
        <begin position="14"/>
        <end position="65"/>
    </location>
</feature>
<evidence type="ECO:0000313" key="6">
    <source>
        <dbReference type="Proteomes" id="UP000280834"/>
    </source>
</evidence>
<evidence type="ECO:0000256" key="3">
    <source>
        <dbReference type="SAM" id="Phobius"/>
    </source>
</evidence>
<feature type="transmembrane region" description="Helical" evidence="3">
    <location>
        <begin position="75"/>
        <end position="100"/>
    </location>
</feature>
<accession>A0A0R3QJS3</accession>
<keyword evidence="3" id="KW-1133">Transmembrane helix</keyword>
<dbReference type="Proteomes" id="UP000280834">
    <property type="component" value="Unassembled WGS sequence"/>
</dbReference>
<feature type="signal peptide" evidence="4">
    <location>
        <begin position="1"/>
        <end position="17"/>
    </location>
</feature>
<keyword evidence="6" id="KW-1185">Reference proteome</keyword>
<gene>
    <name evidence="5" type="ORF">BTMF_LOCUS5918</name>
</gene>
<feature type="compositionally biased region" description="Polar residues" evidence="2">
    <location>
        <begin position="176"/>
        <end position="190"/>
    </location>
</feature>